<dbReference type="InterPro" id="IPR033900">
    <property type="entry name" value="Gram_neg_porin_domain"/>
</dbReference>
<keyword evidence="14" id="KW-1185">Reference proteome</keyword>
<dbReference type="PANTHER" id="PTHR34501:SF9">
    <property type="entry name" value="MAJOR OUTER MEMBRANE PROTEIN P.IA"/>
    <property type="match status" value="1"/>
</dbReference>
<dbReference type="PANTHER" id="PTHR34501">
    <property type="entry name" value="PROTEIN YDDL-RELATED"/>
    <property type="match status" value="1"/>
</dbReference>
<dbReference type="GO" id="GO:0046930">
    <property type="term" value="C:pore complex"/>
    <property type="evidence" value="ECO:0007669"/>
    <property type="project" value="UniProtKB-KW"/>
</dbReference>
<dbReference type="InterPro" id="IPR050298">
    <property type="entry name" value="Gram-neg_bact_OMP"/>
</dbReference>
<evidence type="ECO:0000256" key="7">
    <source>
        <dbReference type="ARBA" id="ARBA00023065"/>
    </source>
</evidence>
<dbReference type="GO" id="GO:0015288">
    <property type="term" value="F:porin activity"/>
    <property type="evidence" value="ECO:0007669"/>
    <property type="project" value="UniProtKB-KW"/>
</dbReference>
<evidence type="ECO:0000256" key="11">
    <source>
        <dbReference type="SAM" id="SignalP"/>
    </source>
</evidence>
<dbReference type="AlphaFoldDB" id="H3KI46"/>
<protein>
    <submittedName>
        <fullName evidence="13">Gram-negative porin</fullName>
    </submittedName>
</protein>
<dbReference type="PRINTS" id="PR00184">
    <property type="entry name" value="NEISSPPORIN"/>
</dbReference>
<keyword evidence="8" id="KW-0626">Porin</keyword>
<reference evidence="13 14" key="1">
    <citation type="submission" date="2011-11" db="EMBL/GenBank/DDBJ databases">
        <authorList>
            <person name="Weinstock G."/>
            <person name="Sodergren E."/>
            <person name="Clifton S."/>
            <person name="Fulton L."/>
            <person name="Fulton B."/>
            <person name="Courtney L."/>
            <person name="Fronick C."/>
            <person name="Harrison M."/>
            <person name="Strong C."/>
            <person name="Farmer C."/>
            <person name="Delahaunty K."/>
            <person name="Markovic C."/>
            <person name="Hall O."/>
            <person name="Minx P."/>
            <person name="Tomlinson C."/>
            <person name="Mitreva M."/>
            <person name="Hou S."/>
            <person name="Chen J."/>
            <person name="Wollam A."/>
            <person name="Pepin K.H."/>
            <person name="Johnson M."/>
            <person name="Bhonagiri V."/>
            <person name="Zhang X."/>
            <person name="Suruliraj S."/>
            <person name="Warren W."/>
            <person name="Chinwalla A."/>
            <person name="Mardis E.R."/>
            <person name="Wilson R.K."/>
        </authorList>
    </citation>
    <scope>NUCLEOTIDE SEQUENCE [LARGE SCALE GENOMIC DNA]</scope>
    <source>
        <strain evidence="13 14">YIT 11816</strain>
    </source>
</reference>
<evidence type="ECO:0000256" key="8">
    <source>
        <dbReference type="ARBA" id="ARBA00023114"/>
    </source>
</evidence>
<evidence type="ECO:0000313" key="14">
    <source>
        <dbReference type="Proteomes" id="UP000004956"/>
    </source>
</evidence>
<evidence type="ECO:0000313" key="13">
    <source>
        <dbReference type="EMBL" id="EHY30212.1"/>
    </source>
</evidence>
<dbReference type="PATRIC" id="fig|762967.3.peg.1932"/>
<dbReference type="EMBL" id="AFBQ01000373">
    <property type="protein sequence ID" value="EHY30212.1"/>
    <property type="molecule type" value="Genomic_DNA"/>
</dbReference>
<dbReference type="HOGENOM" id="CLU_038238_1_2_4"/>
<feature type="signal peptide" evidence="11">
    <location>
        <begin position="1"/>
        <end position="25"/>
    </location>
</feature>
<keyword evidence="7" id="KW-0406">Ion transport</keyword>
<evidence type="ECO:0000256" key="3">
    <source>
        <dbReference type="ARBA" id="ARBA00022448"/>
    </source>
</evidence>
<dbReference type="Pfam" id="PF13609">
    <property type="entry name" value="Porin_4"/>
    <property type="match status" value="1"/>
</dbReference>
<keyword evidence="9" id="KW-0472">Membrane</keyword>
<comment type="caution">
    <text evidence="13">The sequence shown here is derived from an EMBL/GenBank/DDBJ whole genome shotgun (WGS) entry which is preliminary data.</text>
</comment>
<gene>
    <name evidence="13" type="ORF">HMPREF9440_02448</name>
</gene>
<evidence type="ECO:0000256" key="9">
    <source>
        <dbReference type="ARBA" id="ARBA00023136"/>
    </source>
</evidence>
<evidence type="ECO:0000259" key="12">
    <source>
        <dbReference type="Pfam" id="PF13609"/>
    </source>
</evidence>
<dbReference type="Proteomes" id="UP000004956">
    <property type="component" value="Unassembled WGS sequence"/>
</dbReference>
<feature type="chain" id="PRO_5003588223" evidence="11">
    <location>
        <begin position="26"/>
        <end position="413"/>
    </location>
</feature>
<organism evidence="13 14">
    <name type="scientific">Sutterella parvirubra YIT 11816</name>
    <dbReference type="NCBI Taxonomy" id="762967"/>
    <lineage>
        <taxon>Bacteria</taxon>
        <taxon>Pseudomonadati</taxon>
        <taxon>Pseudomonadota</taxon>
        <taxon>Betaproteobacteria</taxon>
        <taxon>Burkholderiales</taxon>
        <taxon>Sutterellaceae</taxon>
        <taxon>Sutterella</taxon>
    </lineage>
</organism>
<keyword evidence="4" id="KW-1134">Transmembrane beta strand</keyword>
<keyword evidence="5" id="KW-0812">Transmembrane</keyword>
<dbReference type="CDD" id="cd00342">
    <property type="entry name" value="gram_neg_porins"/>
    <property type="match status" value="1"/>
</dbReference>
<evidence type="ECO:0000256" key="5">
    <source>
        <dbReference type="ARBA" id="ARBA00022692"/>
    </source>
</evidence>
<keyword evidence="3" id="KW-0813">Transport</keyword>
<feature type="domain" description="Porin" evidence="12">
    <location>
        <begin position="13"/>
        <end position="383"/>
    </location>
</feature>
<proteinExistence type="predicted"/>
<dbReference type="InterPro" id="IPR023614">
    <property type="entry name" value="Porin_dom_sf"/>
</dbReference>
<keyword evidence="6 11" id="KW-0732">Signal</keyword>
<evidence type="ECO:0000256" key="6">
    <source>
        <dbReference type="ARBA" id="ARBA00022729"/>
    </source>
</evidence>
<accession>H3KI46</accession>
<dbReference type="InterPro" id="IPR002299">
    <property type="entry name" value="Porin_Neis"/>
</dbReference>
<sequence>METQDMFKKTLVAAAIGALSISAYAADVNVYGVIDYGMVYNHTKYEATDSDSIKEDSFTMDSGVNSATRFGLRGSEDLGNGLKVGFKLENGFSSDSGKLGEDRLFGREATVNVSGDFGTVYMGRLGTLVSDTGSVGFYGAMASAFGSGWSDNIAGHTKVMAAYTSRLDNVIAYVSPTFAGTTVYAQYAMGGDDGGDENKTNTDRYAALGAKWAGGPFEVGALVDWTNKSNAELKIGTTTLGSNDYTIEDAYTFNLAGSYDCGFAKTFLAVQYFKDASDAAGILGTTMDLVKISGFTDDDYDAVQRVFSFDGFGVHLSTQFDALGGTWKAGIGYMDGEANVNSTYAEVPSFEAKPDLKAYTASVGYEYALSKRTTLYTGMGYVQREVEFTETDSTSTKYEGKAYDFVAGLVHRF</sequence>
<keyword evidence="10" id="KW-0998">Cell outer membrane</keyword>
<evidence type="ECO:0000256" key="1">
    <source>
        <dbReference type="ARBA" id="ARBA00004571"/>
    </source>
</evidence>
<dbReference type="STRING" id="762967.HMPREF9440_02448"/>
<dbReference type="Gene3D" id="2.40.160.10">
    <property type="entry name" value="Porin"/>
    <property type="match status" value="1"/>
</dbReference>
<comment type="subcellular location">
    <subcellularLocation>
        <location evidence="1">Cell outer membrane</location>
        <topology evidence="1">Multi-pass membrane protein</topology>
    </subcellularLocation>
</comment>
<evidence type="ECO:0000256" key="10">
    <source>
        <dbReference type="ARBA" id="ARBA00023237"/>
    </source>
</evidence>
<comment type="subunit">
    <text evidence="2">Homotrimer.</text>
</comment>
<evidence type="ECO:0000256" key="2">
    <source>
        <dbReference type="ARBA" id="ARBA00011233"/>
    </source>
</evidence>
<dbReference type="GO" id="GO:0006811">
    <property type="term" value="P:monoatomic ion transport"/>
    <property type="evidence" value="ECO:0007669"/>
    <property type="project" value="UniProtKB-KW"/>
</dbReference>
<dbReference type="GO" id="GO:0009279">
    <property type="term" value="C:cell outer membrane"/>
    <property type="evidence" value="ECO:0007669"/>
    <property type="project" value="UniProtKB-SubCell"/>
</dbReference>
<evidence type="ECO:0000256" key="4">
    <source>
        <dbReference type="ARBA" id="ARBA00022452"/>
    </source>
</evidence>
<dbReference type="SUPFAM" id="SSF56935">
    <property type="entry name" value="Porins"/>
    <property type="match status" value="1"/>
</dbReference>
<name>H3KI46_9BURK</name>